<dbReference type="Proteomes" id="UP000286687">
    <property type="component" value="Unassembled WGS sequence"/>
</dbReference>
<name>A0A437SJH2_BACTU</name>
<dbReference type="RefSeq" id="WP_127813763.1">
    <property type="nucleotide sequence ID" value="NZ_LDER01000219.1"/>
</dbReference>
<reference evidence="2 3" key="1">
    <citation type="submission" date="2018-01" db="EMBL/GenBank/DDBJ databases">
        <title>Complete genome sequence of G25-42.</title>
        <authorList>
            <person name="Zheng Z."/>
            <person name="Sun M."/>
        </authorList>
    </citation>
    <scope>NUCLEOTIDE SEQUENCE [LARGE SCALE GENOMIC DNA]</scope>
    <source>
        <strain evidence="2 3">G25-42</strain>
    </source>
</reference>
<sequence>MHHQLAPNVLIIGYGKIGKIKAKIWRQCGANVSISDITKKQIESAQTDGFSIDEPPFHTTYNFIDICTPSGTHIDVLWHLILMGSNFERVVIEKPLISNIQEKNKLYQLLDNDDSLYEKIVVNEQYYKSKMIKLLREKIKNDSIISLEITMSKNRTVDNKHGRFFDHDIGSYGIEVPHMLAILEILDQSINDIKLMKNVLYVDSNNKSNQGVHIEYVSDSGATVSINSFLGDFKISSSNKIFHNLTIDRHVFIKGKKFEYRVTLDPHPSQKRLVTELNFGTESILIRDDMLKEHISDIIKGNIAEGCKLKYAIKQSQQIMSLFNNAKIVTITKENNHVHNS</sequence>
<dbReference type="InterPro" id="IPR000683">
    <property type="entry name" value="Gfo/Idh/MocA-like_OxRdtase_N"/>
</dbReference>
<accession>A0A437SJH2</accession>
<dbReference type="InterPro" id="IPR036291">
    <property type="entry name" value="NAD(P)-bd_dom_sf"/>
</dbReference>
<evidence type="ECO:0000313" key="2">
    <source>
        <dbReference type="EMBL" id="RVU63192.1"/>
    </source>
</evidence>
<organism evidence="2 3">
    <name type="scientific">Bacillus thuringiensis</name>
    <dbReference type="NCBI Taxonomy" id="1428"/>
    <lineage>
        <taxon>Bacteria</taxon>
        <taxon>Bacillati</taxon>
        <taxon>Bacillota</taxon>
        <taxon>Bacilli</taxon>
        <taxon>Bacillales</taxon>
        <taxon>Bacillaceae</taxon>
        <taxon>Bacillus</taxon>
        <taxon>Bacillus cereus group</taxon>
    </lineage>
</organism>
<dbReference type="SUPFAM" id="SSF51735">
    <property type="entry name" value="NAD(P)-binding Rossmann-fold domains"/>
    <property type="match status" value="1"/>
</dbReference>
<dbReference type="GO" id="GO:0000166">
    <property type="term" value="F:nucleotide binding"/>
    <property type="evidence" value="ECO:0007669"/>
    <property type="project" value="InterPro"/>
</dbReference>
<comment type="caution">
    <text evidence="2">The sequence shown here is derived from an EMBL/GenBank/DDBJ whole genome shotgun (WGS) entry which is preliminary data.</text>
</comment>
<protein>
    <recommendedName>
        <fullName evidence="1">Gfo/Idh/MocA-like oxidoreductase N-terminal domain-containing protein</fullName>
    </recommendedName>
</protein>
<evidence type="ECO:0000259" key="1">
    <source>
        <dbReference type="Pfam" id="PF01408"/>
    </source>
</evidence>
<dbReference type="AlphaFoldDB" id="A0A437SJH2"/>
<feature type="domain" description="Gfo/Idh/MocA-like oxidoreductase N-terminal" evidence="1">
    <location>
        <begin position="8"/>
        <end position="113"/>
    </location>
</feature>
<dbReference type="Pfam" id="PF01408">
    <property type="entry name" value="GFO_IDH_MocA"/>
    <property type="match status" value="1"/>
</dbReference>
<evidence type="ECO:0000313" key="3">
    <source>
        <dbReference type="Proteomes" id="UP000286687"/>
    </source>
</evidence>
<dbReference type="EMBL" id="LDER01000219">
    <property type="protein sequence ID" value="RVU63192.1"/>
    <property type="molecule type" value="Genomic_DNA"/>
</dbReference>
<gene>
    <name evidence="2" type="ORF">BM74_16435</name>
</gene>
<proteinExistence type="predicted"/>
<dbReference type="Gene3D" id="3.40.50.720">
    <property type="entry name" value="NAD(P)-binding Rossmann-like Domain"/>
    <property type="match status" value="1"/>
</dbReference>